<gene>
    <name evidence="2" type="ORF">ONZ51_g3455</name>
</gene>
<protein>
    <recommendedName>
        <fullName evidence="4">Protein kinase domain-containing protein</fullName>
    </recommendedName>
</protein>
<evidence type="ECO:0000313" key="3">
    <source>
        <dbReference type="Proteomes" id="UP001215151"/>
    </source>
</evidence>
<reference evidence="2" key="1">
    <citation type="submission" date="2022-11" db="EMBL/GenBank/DDBJ databases">
        <title>Genome Sequence of Cubamyces cubensis.</title>
        <authorList>
            <person name="Buettner E."/>
        </authorList>
    </citation>
    <scope>NUCLEOTIDE SEQUENCE</scope>
    <source>
        <strain evidence="2">MPL-01</strain>
    </source>
</reference>
<evidence type="ECO:0008006" key="4">
    <source>
        <dbReference type="Google" id="ProtNLM"/>
    </source>
</evidence>
<comment type="caution">
    <text evidence="2">The sequence shown here is derived from an EMBL/GenBank/DDBJ whole genome shotgun (WGS) entry which is preliminary data.</text>
</comment>
<feature type="region of interest" description="Disordered" evidence="1">
    <location>
        <begin position="425"/>
        <end position="486"/>
    </location>
</feature>
<evidence type="ECO:0000256" key="1">
    <source>
        <dbReference type="SAM" id="MobiDB-lite"/>
    </source>
</evidence>
<proteinExistence type="predicted"/>
<dbReference type="Proteomes" id="UP001215151">
    <property type="component" value="Unassembled WGS sequence"/>
</dbReference>
<sequence>MAKGDCRSHYLLRQEGKAYAELPPHLFGPSEVHHRASTSARVGTEKDAQRVVPNFYGFYVPVDSKGRRLDCRARHTACDGYLQAGCAVDWPSPILLMEDCGMPVELQGMKKAERQQCWSLVDTLHASGVVHGSPHSRNVLVQPGPLSVPREQRTLAMPSFRIASLGRAEALWPGQHAGPPTRLARHCFDKKRELDVQLALSELRLWEEDVVSPHANVRPKLIPLQCLLTERYLILFAPQTMPSNKNPKQPEGRARDVRLWWERNPDGPIIPRNPPPLGNRTAEGFVWGHKLNHLFWIQRIPGVNAMTIWSRSMLKEFGEGYDEHEWDEPLVDPRVLRPWPVLKLPEGHPSPRNPPLGAIDTGCECEHAEQVSYQIRKDEVYERPADGAPDASEDAPSATDGASSGDKTHDAQTQDVDVQMIDATAESEGKEQVQQQDPSNTPVAGSEGAADNAMDAESSGGDPKDKVDDTKAAQVTPPPRDPLFSVKGLPKLEEFIPEEYFPDELLVHDPDNTTLQPETPTKPIRYLRCHPDIKRAANAETRVAHLYLSKENRFGAGNHSYVYRAPLTLPAPLSAHSPTGQVTVAAKLAYSKCTARNLLRNEGEVYNSFPKWIQEEYCGYNIVPQCRFPVPATAIVPKFFGYYLPIDEDGDMAEVHHPKCDERKPCTVKVPSPILLMEECGTPVEPSQFTIDQRTECFSLILRLHFMELIQGSFYRTLDTPSFRIIDFGRGASWDTWRKSPSMAYYGGGGSDSRLEFLSAVGDEVVRARKELLVEDFGF</sequence>
<feature type="compositionally biased region" description="Polar residues" evidence="1">
    <location>
        <begin position="432"/>
        <end position="443"/>
    </location>
</feature>
<name>A0AAD7TXL4_9APHY</name>
<dbReference type="EMBL" id="JAPEVG010000061">
    <property type="protein sequence ID" value="KAJ8488555.1"/>
    <property type="molecule type" value="Genomic_DNA"/>
</dbReference>
<feature type="compositionally biased region" description="Basic and acidic residues" evidence="1">
    <location>
        <begin position="462"/>
        <end position="471"/>
    </location>
</feature>
<feature type="region of interest" description="Disordered" evidence="1">
    <location>
        <begin position="384"/>
        <end position="412"/>
    </location>
</feature>
<dbReference type="AlphaFoldDB" id="A0AAD7TXL4"/>
<keyword evidence="3" id="KW-1185">Reference proteome</keyword>
<organism evidence="2 3">
    <name type="scientific">Trametes cubensis</name>
    <dbReference type="NCBI Taxonomy" id="1111947"/>
    <lineage>
        <taxon>Eukaryota</taxon>
        <taxon>Fungi</taxon>
        <taxon>Dikarya</taxon>
        <taxon>Basidiomycota</taxon>
        <taxon>Agaricomycotina</taxon>
        <taxon>Agaricomycetes</taxon>
        <taxon>Polyporales</taxon>
        <taxon>Polyporaceae</taxon>
        <taxon>Trametes</taxon>
    </lineage>
</organism>
<accession>A0AAD7TXL4</accession>
<evidence type="ECO:0000313" key="2">
    <source>
        <dbReference type="EMBL" id="KAJ8488555.1"/>
    </source>
</evidence>